<accession>A0A151J1E2</accession>
<dbReference type="AlphaFoldDB" id="A0A151J1E2"/>
<gene>
    <name evidence="1" type="ORF">ALC57_12227</name>
</gene>
<sequence>MYSQLDLRDYNFRILMGSTEQLIMGTVCDSTYTTTTIYNHRDHMDHMDHIDHINRIDHKDHTMSLTPRIGNSANFMKIEIATVLLLTCLSKALI</sequence>
<dbReference type="EMBL" id="KQ980570">
    <property type="protein sequence ID" value="KYN15548.1"/>
    <property type="molecule type" value="Genomic_DNA"/>
</dbReference>
<keyword evidence="2" id="KW-1185">Reference proteome</keyword>
<dbReference type="STRING" id="471704.A0A151J1E2"/>
<dbReference type="Proteomes" id="UP000078492">
    <property type="component" value="Unassembled WGS sequence"/>
</dbReference>
<name>A0A151J1E2_9HYME</name>
<organism evidence="1 2">
    <name type="scientific">Trachymyrmex cornetzi</name>
    <dbReference type="NCBI Taxonomy" id="471704"/>
    <lineage>
        <taxon>Eukaryota</taxon>
        <taxon>Metazoa</taxon>
        <taxon>Ecdysozoa</taxon>
        <taxon>Arthropoda</taxon>
        <taxon>Hexapoda</taxon>
        <taxon>Insecta</taxon>
        <taxon>Pterygota</taxon>
        <taxon>Neoptera</taxon>
        <taxon>Endopterygota</taxon>
        <taxon>Hymenoptera</taxon>
        <taxon>Apocrita</taxon>
        <taxon>Aculeata</taxon>
        <taxon>Formicoidea</taxon>
        <taxon>Formicidae</taxon>
        <taxon>Myrmicinae</taxon>
        <taxon>Trachymyrmex</taxon>
    </lineage>
</organism>
<reference evidence="1 2" key="1">
    <citation type="submission" date="2015-09" db="EMBL/GenBank/DDBJ databases">
        <title>Trachymyrmex cornetzi WGS genome.</title>
        <authorList>
            <person name="Nygaard S."/>
            <person name="Hu H."/>
            <person name="Boomsma J."/>
            <person name="Zhang G."/>
        </authorList>
    </citation>
    <scope>NUCLEOTIDE SEQUENCE [LARGE SCALE GENOMIC DNA]</scope>
    <source>
        <strain evidence="1">Tcor2-1</strain>
        <tissue evidence="1">Whole body</tissue>
    </source>
</reference>
<protein>
    <submittedName>
        <fullName evidence="1">Uncharacterized protein</fullName>
    </submittedName>
</protein>
<evidence type="ECO:0000313" key="2">
    <source>
        <dbReference type="Proteomes" id="UP000078492"/>
    </source>
</evidence>
<evidence type="ECO:0000313" key="1">
    <source>
        <dbReference type="EMBL" id="KYN15548.1"/>
    </source>
</evidence>
<proteinExistence type="predicted"/>